<reference evidence="2" key="2">
    <citation type="submission" date="2015-01" db="EMBL/GenBank/DDBJ databases">
        <title>Evolutionary Origins and Diversification of the Mycorrhizal Mutualists.</title>
        <authorList>
            <consortium name="DOE Joint Genome Institute"/>
            <consortium name="Mycorrhizal Genomics Consortium"/>
            <person name="Kohler A."/>
            <person name="Kuo A."/>
            <person name="Nagy L.G."/>
            <person name="Floudas D."/>
            <person name="Copeland A."/>
            <person name="Barry K.W."/>
            <person name="Cichocki N."/>
            <person name="Veneault-Fourrey C."/>
            <person name="LaButti K."/>
            <person name="Lindquist E.A."/>
            <person name="Lipzen A."/>
            <person name="Lundell T."/>
            <person name="Morin E."/>
            <person name="Murat C."/>
            <person name="Riley R."/>
            <person name="Ohm R."/>
            <person name="Sun H."/>
            <person name="Tunlid A."/>
            <person name="Henrissat B."/>
            <person name="Grigoriev I.V."/>
            <person name="Hibbett D.S."/>
            <person name="Martin F."/>
        </authorList>
    </citation>
    <scope>NUCLEOTIDE SEQUENCE [LARGE SCALE GENOMIC DNA]</scope>
    <source>
        <strain evidence="2">LaAM-08-1</strain>
    </source>
</reference>
<organism evidence="1 2">
    <name type="scientific">Laccaria amethystina LaAM-08-1</name>
    <dbReference type="NCBI Taxonomy" id="1095629"/>
    <lineage>
        <taxon>Eukaryota</taxon>
        <taxon>Fungi</taxon>
        <taxon>Dikarya</taxon>
        <taxon>Basidiomycota</taxon>
        <taxon>Agaricomycotina</taxon>
        <taxon>Agaricomycetes</taxon>
        <taxon>Agaricomycetidae</taxon>
        <taxon>Agaricales</taxon>
        <taxon>Agaricineae</taxon>
        <taxon>Hydnangiaceae</taxon>
        <taxon>Laccaria</taxon>
    </lineage>
</organism>
<dbReference type="Proteomes" id="UP000054477">
    <property type="component" value="Unassembled WGS sequence"/>
</dbReference>
<dbReference type="EMBL" id="KN838800">
    <property type="protein sequence ID" value="KIJ94306.1"/>
    <property type="molecule type" value="Genomic_DNA"/>
</dbReference>
<feature type="non-terminal residue" evidence="1">
    <location>
        <position position="109"/>
    </location>
</feature>
<keyword evidence="2" id="KW-1185">Reference proteome</keyword>
<sequence>CCVARILSKQDDFANQISVLETMIWEAGHECIFLPKVHCELNPIEMVSHNFSSQKYLPTSKGSCLGGSRWMSHQGDTWFINHSWRWMSAYRMGLTGDAAQWAVRKQKGH</sequence>
<gene>
    <name evidence="1" type="ORF">K443DRAFT_57693</name>
</gene>
<name>A0A0C9X9E0_9AGAR</name>
<dbReference type="AlphaFoldDB" id="A0A0C9X9E0"/>
<accession>A0A0C9X9E0</accession>
<proteinExistence type="predicted"/>
<dbReference type="PANTHER" id="PTHR35871:SF1">
    <property type="entry name" value="CXC1-LIKE CYSTEINE CLUSTER ASSOCIATED WITH KDZ TRANSPOSASES DOMAIN-CONTAINING PROTEIN"/>
    <property type="match status" value="1"/>
</dbReference>
<feature type="non-terminal residue" evidence="1">
    <location>
        <position position="1"/>
    </location>
</feature>
<dbReference type="OrthoDB" id="6511194at2759"/>
<evidence type="ECO:0000313" key="2">
    <source>
        <dbReference type="Proteomes" id="UP000054477"/>
    </source>
</evidence>
<dbReference type="STRING" id="1095629.A0A0C9X9E0"/>
<dbReference type="HOGENOM" id="CLU_005726_8_0_1"/>
<protein>
    <submittedName>
        <fullName evidence="1">Uncharacterized protein</fullName>
    </submittedName>
</protein>
<reference evidence="1 2" key="1">
    <citation type="submission" date="2014-04" db="EMBL/GenBank/DDBJ databases">
        <authorList>
            <consortium name="DOE Joint Genome Institute"/>
            <person name="Kuo A."/>
            <person name="Kohler A."/>
            <person name="Nagy L.G."/>
            <person name="Floudas D."/>
            <person name="Copeland A."/>
            <person name="Barry K.W."/>
            <person name="Cichocki N."/>
            <person name="Veneault-Fourrey C."/>
            <person name="LaButti K."/>
            <person name="Lindquist E.A."/>
            <person name="Lipzen A."/>
            <person name="Lundell T."/>
            <person name="Morin E."/>
            <person name="Murat C."/>
            <person name="Sun H."/>
            <person name="Tunlid A."/>
            <person name="Henrissat B."/>
            <person name="Grigoriev I.V."/>
            <person name="Hibbett D.S."/>
            <person name="Martin F."/>
            <person name="Nordberg H.P."/>
            <person name="Cantor M.N."/>
            <person name="Hua S.X."/>
        </authorList>
    </citation>
    <scope>NUCLEOTIDE SEQUENCE [LARGE SCALE GENOMIC DNA]</scope>
    <source>
        <strain evidence="1 2">LaAM-08-1</strain>
    </source>
</reference>
<evidence type="ECO:0000313" key="1">
    <source>
        <dbReference type="EMBL" id="KIJ94306.1"/>
    </source>
</evidence>
<dbReference type="PANTHER" id="PTHR35871">
    <property type="entry name" value="EXPRESSED PROTEIN"/>
    <property type="match status" value="1"/>
</dbReference>